<keyword evidence="1" id="KW-1133">Transmembrane helix</keyword>
<reference evidence="2 3" key="1">
    <citation type="submission" date="2016-01" db="EMBL/GenBank/DDBJ databases">
        <title>Draft genome of the antarctic isolate Shewanella frigidimarina Ag06-30.</title>
        <authorList>
            <person name="Parmeciano Di Noto G."/>
            <person name="Vazquez S."/>
            <person name="Mac Cormack W."/>
            <person name="Iriarte A."/>
            <person name="Quiroga C."/>
        </authorList>
    </citation>
    <scope>NUCLEOTIDE SEQUENCE [LARGE SCALE GENOMIC DNA]</scope>
    <source>
        <strain evidence="2 3">Ag06-30</strain>
    </source>
</reference>
<dbReference type="RefSeq" id="WP_059745895.1">
    <property type="nucleotide sequence ID" value="NZ_LRDC01000018.1"/>
</dbReference>
<name>A0A106C0K4_SHEFR</name>
<evidence type="ECO:0000256" key="1">
    <source>
        <dbReference type="SAM" id="Phobius"/>
    </source>
</evidence>
<protein>
    <recommendedName>
        <fullName evidence="4">DUF998 domain-containing protein</fullName>
    </recommendedName>
</protein>
<feature type="transmembrane region" description="Helical" evidence="1">
    <location>
        <begin position="152"/>
        <end position="172"/>
    </location>
</feature>
<dbReference type="InterPro" id="IPR009339">
    <property type="entry name" value="DUF998"/>
</dbReference>
<evidence type="ECO:0000313" key="2">
    <source>
        <dbReference type="EMBL" id="KVX02028.1"/>
    </source>
</evidence>
<feature type="transmembrane region" description="Helical" evidence="1">
    <location>
        <begin position="7"/>
        <end position="31"/>
    </location>
</feature>
<proteinExistence type="predicted"/>
<sequence length="201" mass="22121">MLDSIAVYCGLIATIWILIGVYAASQFYPGYDHSRQFCSELGATGSPTEKLFPIINNYPLGFLFCLFGWYLVQLTDVSILVNITGWLVIVHGIGTWVAGYFPMDADPLTRHPTFNCKVHSWAGFIMLLSLVVAPILIAISPTSETISLSFRLFSIASVIGAVYCLFAMARAVKAQTNAGTHQRISYGLQLIWLSVFSLIQA</sequence>
<keyword evidence="1" id="KW-0472">Membrane</keyword>
<feature type="transmembrane region" description="Helical" evidence="1">
    <location>
        <begin position="51"/>
        <end position="72"/>
    </location>
</feature>
<comment type="caution">
    <text evidence="2">The sequence shown here is derived from an EMBL/GenBank/DDBJ whole genome shotgun (WGS) entry which is preliminary data.</text>
</comment>
<evidence type="ECO:0008006" key="4">
    <source>
        <dbReference type="Google" id="ProtNLM"/>
    </source>
</evidence>
<dbReference type="Pfam" id="PF06197">
    <property type="entry name" value="DUF998"/>
    <property type="match status" value="1"/>
</dbReference>
<dbReference type="Proteomes" id="UP000055702">
    <property type="component" value="Unassembled WGS sequence"/>
</dbReference>
<dbReference type="AlphaFoldDB" id="A0A106C0K4"/>
<organism evidence="2">
    <name type="scientific">Shewanella frigidimarina</name>
    <dbReference type="NCBI Taxonomy" id="56812"/>
    <lineage>
        <taxon>Bacteria</taxon>
        <taxon>Pseudomonadati</taxon>
        <taxon>Pseudomonadota</taxon>
        <taxon>Gammaproteobacteria</taxon>
        <taxon>Alteromonadales</taxon>
        <taxon>Shewanellaceae</taxon>
        <taxon>Shewanella</taxon>
    </lineage>
</organism>
<evidence type="ECO:0000313" key="3">
    <source>
        <dbReference type="Proteomes" id="UP000055702"/>
    </source>
</evidence>
<gene>
    <name evidence="2" type="ORF">AWJ07_05510</name>
</gene>
<feature type="transmembrane region" description="Helical" evidence="1">
    <location>
        <begin position="121"/>
        <end position="140"/>
    </location>
</feature>
<keyword evidence="1" id="KW-0812">Transmembrane</keyword>
<feature type="transmembrane region" description="Helical" evidence="1">
    <location>
        <begin position="79"/>
        <end position="101"/>
    </location>
</feature>
<accession>A0A106C0K4</accession>
<dbReference type="EMBL" id="LRDC01000018">
    <property type="protein sequence ID" value="KVX02028.1"/>
    <property type="molecule type" value="Genomic_DNA"/>
</dbReference>